<sequence>MRQQLPEAFVNGMRTLLGEQFDAFMASYDAPRLYGLRSNSLKIDPEQWRQQSPFHLRPIPWCETGSYYDGDDRPGKHPYYHAGLYYIQEPSAMAPVELLNVQPGHRVLDLCAAPGGKSTQIAAKLQGKGVLVTNDNAGERTKALAKNIELAGVRNAVVLNEEPASLAPVFAGWFDRILVDAPCSGEGMFRKDESMIASWERHSVERCAGMQRDIVKHASQMLAPGGILVYSTCTFSPAENEVQIADLLAGDPRLERVSIQLAPGFVEGRLEWGQADTNGIEGRSTQESSESLGANEAQVTAGDKQASGETASADGRIAESGMARLWPHLLDGEGHFVAVVRRKPLPVDGQAESDAAAQQAGSREEVLAASEPPIGRGKRDRMERRDEGRAARSGDRSSRGSNGGKGAAAGKHANGGKAGGGAAAAVAVDPAEAWRSFADEHLIGTDEWTGRLVAFGSRVYWQPEGLPSLDGLRVVRAGWYLGDAGRHRFEPSQALALGLRRSEMKRSWSGSADDAAIMRFLKGETLHLATEELTVIGDDTAHKGYTLICVDNYPIGWGKYASGMLKNELPAGWRWV</sequence>
<accession>A0ABR8MU82</accession>
<dbReference type="InterPro" id="IPR023267">
    <property type="entry name" value="RCMT"/>
</dbReference>
<name>A0ABR8MU82_9BACL</name>
<feature type="active site" description="Nucleophile" evidence="7">
    <location>
        <position position="233"/>
    </location>
</feature>
<feature type="domain" description="SAM-dependent MTase RsmB/NOP-type" evidence="9">
    <location>
        <begin position="7"/>
        <end position="343"/>
    </location>
</feature>
<dbReference type="EMBL" id="JACXZA010000003">
    <property type="protein sequence ID" value="MBD3919523.1"/>
    <property type="molecule type" value="Genomic_DNA"/>
</dbReference>
<evidence type="ECO:0000259" key="9">
    <source>
        <dbReference type="PROSITE" id="PS51686"/>
    </source>
</evidence>
<dbReference type="Pfam" id="PF17125">
    <property type="entry name" value="Methyltr_RsmF_N"/>
    <property type="match status" value="1"/>
</dbReference>
<dbReference type="GO" id="GO:0032259">
    <property type="term" value="P:methylation"/>
    <property type="evidence" value="ECO:0007669"/>
    <property type="project" value="UniProtKB-KW"/>
</dbReference>
<dbReference type="SUPFAM" id="SSF53335">
    <property type="entry name" value="S-adenosyl-L-methionine-dependent methyltransferases"/>
    <property type="match status" value="1"/>
</dbReference>
<dbReference type="PROSITE" id="PS01153">
    <property type="entry name" value="NOL1_NOP2_SUN"/>
    <property type="match status" value="1"/>
</dbReference>
<comment type="similarity">
    <text evidence="1 7">Belongs to the class I-like SAM-binding methyltransferase superfamily. RsmB/NOP family.</text>
</comment>
<dbReference type="InterPro" id="IPR001678">
    <property type="entry name" value="MeTrfase_RsmB-F_NOP2_dom"/>
</dbReference>
<keyword evidence="11" id="KW-1185">Reference proteome</keyword>
<dbReference type="InterPro" id="IPR031341">
    <property type="entry name" value="Methyltr_RsmF_N"/>
</dbReference>
<dbReference type="Gene3D" id="3.30.70.1170">
    <property type="entry name" value="Sun protein, domain 3"/>
    <property type="match status" value="1"/>
</dbReference>
<evidence type="ECO:0000256" key="1">
    <source>
        <dbReference type="ARBA" id="ARBA00007494"/>
    </source>
</evidence>
<evidence type="ECO:0000256" key="6">
    <source>
        <dbReference type="ARBA" id="ARBA00022884"/>
    </source>
</evidence>
<dbReference type="InterPro" id="IPR018314">
    <property type="entry name" value="RsmB/NOL1/NOP2-like_CS"/>
</dbReference>
<feature type="binding site" evidence="7">
    <location>
        <position position="135"/>
    </location>
    <ligand>
        <name>S-adenosyl-L-methionine</name>
        <dbReference type="ChEBI" id="CHEBI:59789"/>
    </ligand>
</feature>
<dbReference type="CDD" id="cd21147">
    <property type="entry name" value="RsmF_methylt_CTD1"/>
    <property type="match status" value="1"/>
</dbReference>
<dbReference type="InterPro" id="IPR049560">
    <property type="entry name" value="MeTrfase_RsmB-F_NOP2_cat"/>
</dbReference>
<dbReference type="PROSITE" id="PS51686">
    <property type="entry name" value="SAM_MT_RSMB_NOP"/>
    <property type="match status" value="1"/>
</dbReference>
<keyword evidence="5 7" id="KW-0949">S-adenosyl-L-methionine</keyword>
<dbReference type="Gene3D" id="2.30.130.60">
    <property type="match status" value="1"/>
</dbReference>
<dbReference type="Gene3D" id="3.40.50.150">
    <property type="entry name" value="Vaccinia Virus protein VP39"/>
    <property type="match status" value="1"/>
</dbReference>
<dbReference type="RefSeq" id="WP_191203842.1">
    <property type="nucleotide sequence ID" value="NZ_JACXZA010000003.1"/>
</dbReference>
<dbReference type="CDD" id="cd02440">
    <property type="entry name" value="AdoMet_MTases"/>
    <property type="match status" value="1"/>
</dbReference>
<evidence type="ECO:0000256" key="4">
    <source>
        <dbReference type="ARBA" id="ARBA00022679"/>
    </source>
</evidence>
<feature type="compositionally biased region" description="Polar residues" evidence="8">
    <location>
        <begin position="283"/>
        <end position="292"/>
    </location>
</feature>
<evidence type="ECO:0000256" key="2">
    <source>
        <dbReference type="ARBA" id="ARBA00022490"/>
    </source>
</evidence>
<keyword evidence="3 7" id="KW-0489">Methyltransferase</keyword>
<dbReference type="PANTHER" id="PTHR22807">
    <property type="entry name" value="NOP2 YEAST -RELATED NOL1/NOP2/FMU SUN DOMAIN-CONTAINING"/>
    <property type="match status" value="1"/>
</dbReference>
<feature type="compositionally biased region" description="Basic and acidic residues" evidence="8">
    <location>
        <begin position="380"/>
        <end position="398"/>
    </location>
</feature>
<gene>
    <name evidence="10" type="ORF">H8B09_12230</name>
</gene>
<keyword evidence="2" id="KW-0963">Cytoplasm</keyword>
<evidence type="ECO:0000313" key="10">
    <source>
        <dbReference type="EMBL" id="MBD3919523.1"/>
    </source>
</evidence>
<protein>
    <submittedName>
        <fullName evidence="10">RsmB/NOP family class I SAM-dependent RNA methyltransferase</fullName>
    </submittedName>
</protein>
<feature type="binding site" evidence="7">
    <location>
        <begin position="111"/>
        <end position="117"/>
    </location>
    <ligand>
        <name>S-adenosyl-L-methionine</name>
        <dbReference type="ChEBI" id="CHEBI:59789"/>
    </ligand>
</feature>
<evidence type="ECO:0000256" key="7">
    <source>
        <dbReference type="PROSITE-ProRule" id="PRU01023"/>
    </source>
</evidence>
<evidence type="ECO:0000256" key="3">
    <source>
        <dbReference type="ARBA" id="ARBA00022603"/>
    </source>
</evidence>
<evidence type="ECO:0000313" key="11">
    <source>
        <dbReference type="Proteomes" id="UP000609346"/>
    </source>
</evidence>
<organism evidence="10 11">
    <name type="scientific">Paenibacillus terricola</name>
    <dbReference type="NCBI Taxonomy" id="2763503"/>
    <lineage>
        <taxon>Bacteria</taxon>
        <taxon>Bacillati</taxon>
        <taxon>Bacillota</taxon>
        <taxon>Bacilli</taxon>
        <taxon>Bacillales</taxon>
        <taxon>Paenibacillaceae</taxon>
        <taxon>Paenibacillus</taxon>
    </lineage>
</organism>
<dbReference type="Pfam" id="PF13636">
    <property type="entry name" value="Methyltranf_PUA"/>
    <property type="match status" value="1"/>
</dbReference>
<dbReference type="PRINTS" id="PR02008">
    <property type="entry name" value="RCMTFAMILY"/>
</dbReference>
<dbReference type="Proteomes" id="UP000609346">
    <property type="component" value="Unassembled WGS sequence"/>
</dbReference>
<proteinExistence type="inferred from homology"/>
<reference evidence="10 11" key="1">
    <citation type="submission" date="2020-09" db="EMBL/GenBank/DDBJ databases">
        <title>Paenibacillus sp. strain PR3 16S rRNA gene Genome sequencing and assembly.</title>
        <authorList>
            <person name="Kim J."/>
        </authorList>
    </citation>
    <scope>NUCLEOTIDE SEQUENCE [LARGE SCALE GENOMIC DNA]</scope>
    <source>
        <strain evidence="10 11">PR3</strain>
    </source>
</reference>
<keyword evidence="6 7" id="KW-0694">RNA-binding</keyword>
<keyword evidence="4 7" id="KW-0808">Transferase</keyword>
<dbReference type="InterPro" id="IPR029063">
    <property type="entry name" value="SAM-dependent_MTases_sf"/>
</dbReference>
<feature type="region of interest" description="Disordered" evidence="8">
    <location>
        <begin position="277"/>
        <end position="312"/>
    </location>
</feature>
<comment type="caution">
    <text evidence="7">Lacks conserved residue(s) required for the propagation of feature annotation.</text>
</comment>
<dbReference type="PANTHER" id="PTHR22807:SF30">
    <property type="entry name" value="28S RRNA (CYTOSINE(4447)-C(5))-METHYLTRANSFERASE-RELATED"/>
    <property type="match status" value="1"/>
</dbReference>
<comment type="caution">
    <text evidence="10">The sequence shown here is derived from an EMBL/GenBank/DDBJ whole genome shotgun (WGS) entry which is preliminary data.</text>
</comment>
<dbReference type="Pfam" id="PF17126">
    <property type="entry name" value="RsmF_methylt_CI"/>
    <property type="match status" value="1"/>
</dbReference>
<dbReference type="GO" id="GO:0008168">
    <property type="term" value="F:methyltransferase activity"/>
    <property type="evidence" value="ECO:0007669"/>
    <property type="project" value="UniProtKB-KW"/>
</dbReference>
<feature type="region of interest" description="Disordered" evidence="8">
    <location>
        <begin position="349"/>
        <end position="421"/>
    </location>
</feature>
<feature type="binding site" evidence="7">
    <location>
        <position position="180"/>
    </location>
    <ligand>
        <name>S-adenosyl-L-methionine</name>
        <dbReference type="ChEBI" id="CHEBI:59789"/>
    </ligand>
</feature>
<dbReference type="InterPro" id="IPR027391">
    <property type="entry name" value="Nol1_Nop2_Fmu_2"/>
</dbReference>
<evidence type="ECO:0000256" key="8">
    <source>
        <dbReference type="SAM" id="MobiDB-lite"/>
    </source>
</evidence>
<dbReference type="Pfam" id="PF01189">
    <property type="entry name" value="Methyltr_RsmB-F"/>
    <property type="match status" value="1"/>
</dbReference>
<dbReference type="InterPro" id="IPR031340">
    <property type="entry name" value="RsmF_methylt_CI"/>
</dbReference>
<evidence type="ECO:0000256" key="5">
    <source>
        <dbReference type="ARBA" id="ARBA00022691"/>
    </source>
</evidence>